<sequence>MASSRVTELLANLTLEEKVYLLSGSDNWRTFPVPRLGIPAVKVTDGPIGARGDSFNTGQNAACFPAPIAMASTWDTDLLLKVGSALGEEAKSKAAQVLLAPTINMHRSPLNGRNFECYSEDPFLTGKMATAFVSGLQSQGVAAAVKHFACNDSEFERDSISSEITERPFREIYLRPFEMVVRDADPWCIMTSYNKINGVFASENPKLLKEILRNEWNWKGMVMSDWFGVKSTVPSVLNGNDLEMPGPPAWRGEKLLAAIKQGELKEEDLNESVQRVLSFVERVGKFEDPEERPETYLAKPEITELIRNVSADSIILVKNEQSLPLNKDALKSVAIIGPNAKTAVTMGGGSSKVQAPHEVTPYEGIAAALGEDVDIRHSVGAYTHKLIPQLDDRLQTPDGELGYIMDVYESKNFGETPTDSKVLNNTRVIIHDAGFKDVDFRSFSAKVRARYTAKHTGPHTFGIASVGLSKLYVDGKLVIDNWTSQVRGDIFFGFGSREEKAQYDMIEGQTYEILIDYMTGHELMAMLRFGLLEPLASDVVEQAVKVAEGTDVAVVVVGLNNEWETEGYDKTELELPGGQNELIEAVANVNKNTIVVVQCGSPVVMPWIDKVSGVIVAWYGGQETGHSIADVLFGKVNPSGRLTQTFPKRLEDNPAFDNYPGENGKVIYGEGLFIGYRYYQRRKVDVFLPFGFGLSYTTFDYGNIKLDNSELDPQAHITVSVDVTNTGSIAGKEVVQVYVHDNHPRLSRPLAELKGFSKVELAPGETRTVQITLDKHAVAFYDDKEAVWVAEAGEFELHIGSSSADIRGKVPFTVTKSLSWTF</sequence>
<dbReference type="PANTHER" id="PTHR42715">
    <property type="entry name" value="BETA-GLUCOSIDASE"/>
    <property type="match status" value="1"/>
</dbReference>
<dbReference type="FunFam" id="2.60.40.10:FF:000495">
    <property type="entry name" value="Periplasmic beta-glucosidase"/>
    <property type="match status" value="1"/>
</dbReference>
<evidence type="ECO:0000256" key="1">
    <source>
        <dbReference type="ARBA" id="ARBA00000448"/>
    </source>
</evidence>
<dbReference type="InterPro" id="IPR036962">
    <property type="entry name" value="Glyco_hydro_3_N_sf"/>
</dbReference>
<dbReference type="Gene3D" id="3.40.50.1700">
    <property type="entry name" value="Glycoside hydrolase family 3 C-terminal domain"/>
    <property type="match status" value="1"/>
</dbReference>
<organism evidence="8 9">
    <name type="scientific">Bifiguratus adelaidae</name>
    <dbReference type="NCBI Taxonomy" id="1938954"/>
    <lineage>
        <taxon>Eukaryota</taxon>
        <taxon>Fungi</taxon>
        <taxon>Fungi incertae sedis</taxon>
        <taxon>Mucoromycota</taxon>
        <taxon>Mucoromycotina</taxon>
        <taxon>Endogonomycetes</taxon>
        <taxon>Endogonales</taxon>
        <taxon>Endogonales incertae sedis</taxon>
        <taxon>Bifiguratus</taxon>
    </lineage>
</organism>
<evidence type="ECO:0000256" key="6">
    <source>
        <dbReference type="RuleBase" id="RU361161"/>
    </source>
</evidence>
<evidence type="ECO:0000256" key="5">
    <source>
        <dbReference type="ARBA" id="ARBA00023295"/>
    </source>
</evidence>
<dbReference type="SMART" id="SM00758">
    <property type="entry name" value="PA14"/>
    <property type="match status" value="1"/>
</dbReference>
<evidence type="ECO:0000313" key="9">
    <source>
        <dbReference type="Proteomes" id="UP000242875"/>
    </source>
</evidence>
<protein>
    <recommendedName>
        <fullName evidence="3 6">beta-glucosidase</fullName>
        <ecNumber evidence="3 6">3.2.1.21</ecNumber>
    </recommendedName>
</protein>
<dbReference type="Gene3D" id="2.60.120.260">
    <property type="entry name" value="Galactose-binding domain-like"/>
    <property type="match status" value="1"/>
</dbReference>
<dbReference type="InterPro" id="IPR002772">
    <property type="entry name" value="Glyco_hydro_3_C"/>
</dbReference>
<feature type="domain" description="PA14" evidence="7">
    <location>
        <begin position="398"/>
        <end position="548"/>
    </location>
</feature>
<dbReference type="InterPro" id="IPR019800">
    <property type="entry name" value="Glyco_hydro_3_AS"/>
</dbReference>
<comment type="catalytic activity">
    <reaction evidence="1 6">
        <text>Hydrolysis of terminal, non-reducing beta-D-glucosyl residues with release of beta-D-glucose.</text>
        <dbReference type="EC" id="3.2.1.21"/>
    </reaction>
</comment>
<dbReference type="Gene3D" id="3.20.20.300">
    <property type="entry name" value="Glycoside hydrolase, family 3, N-terminal domain"/>
    <property type="match status" value="1"/>
</dbReference>
<dbReference type="PRINTS" id="PR00133">
    <property type="entry name" value="GLHYDRLASE3"/>
</dbReference>
<dbReference type="Pfam" id="PF14310">
    <property type="entry name" value="Fn3-like"/>
    <property type="match status" value="1"/>
</dbReference>
<dbReference type="PROSITE" id="PS00775">
    <property type="entry name" value="GLYCOSYL_HYDROL_F3"/>
    <property type="match status" value="1"/>
</dbReference>
<dbReference type="SUPFAM" id="SSF51445">
    <property type="entry name" value="(Trans)glycosidases"/>
    <property type="match status" value="1"/>
</dbReference>
<dbReference type="EMBL" id="MVBO01000221">
    <property type="protein sequence ID" value="OZJ01894.1"/>
    <property type="molecule type" value="Genomic_DNA"/>
</dbReference>
<gene>
    <name evidence="8" type="ORF">BZG36_05039</name>
</gene>
<dbReference type="Pfam" id="PF01915">
    <property type="entry name" value="Glyco_hydro_3_C"/>
    <property type="match status" value="1"/>
</dbReference>
<dbReference type="SUPFAM" id="SSF52279">
    <property type="entry name" value="Beta-D-glucan exohydrolase, C-terminal domain"/>
    <property type="match status" value="1"/>
</dbReference>
<keyword evidence="5 6" id="KW-0326">Glycosidase</keyword>
<dbReference type="OrthoDB" id="416222at2759"/>
<dbReference type="PANTHER" id="PTHR42715:SF3">
    <property type="entry name" value="BETA-GLUCOSIDASE B-RELATED"/>
    <property type="match status" value="1"/>
</dbReference>
<accession>A0A261XUH4</accession>
<proteinExistence type="inferred from homology"/>
<comment type="caution">
    <text evidence="8">The sequence shown here is derived from an EMBL/GenBank/DDBJ whole genome shotgun (WGS) entry which is preliminary data.</text>
</comment>
<comment type="pathway">
    <text evidence="6">Glycan metabolism; cellulose degradation.</text>
</comment>
<dbReference type="InterPro" id="IPR037524">
    <property type="entry name" value="PA14/GLEYA"/>
</dbReference>
<evidence type="ECO:0000256" key="2">
    <source>
        <dbReference type="ARBA" id="ARBA00005336"/>
    </source>
</evidence>
<dbReference type="SMART" id="SM01217">
    <property type="entry name" value="Fn3_like"/>
    <property type="match status" value="1"/>
</dbReference>
<dbReference type="InterPro" id="IPR036881">
    <property type="entry name" value="Glyco_hydro_3_C_sf"/>
</dbReference>
<dbReference type="UniPathway" id="UPA00696"/>
<dbReference type="Proteomes" id="UP000242875">
    <property type="component" value="Unassembled WGS sequence"/>
</dbReference>
<reference evidence="8 9" key="1">
    <citation type="journal article" date="2017" name="Mycologia">
        <title>Bifiguratus adelaidae, gen. et sp. nov., a new member of Mucoromycotina in endophytic and soil-dwelling habitats.</title>
        <authorList>
            <person name="Torres-Cruz T.J."/>
            <person name="Billingsley Tobias T.L."/>
            <person name="Almatruk M."/>
            <person name="Hesse C."/>
            <person name="Kuske C.R."/>
            <person name="Desiro A."/>
            <person name="Benucci G.M."/>
            <person name="Bonito G."/>
            <person name="Stajich J.E."/>
            <person name="Dunlap C."/>
            <person name="Arnold A.E."/>
            <person name="Porras-Alfaro A."/>
        </authorList>
    </citation>
    <scope>NUCLEOTIDE SEQUENCE [LARGE SCALE GENOMIC DNA]</scope>
    <source>
        <strain evidence="8 9">AZ0501</strain>
    </source>
</reference>
<keyword evidence="6" id="KW-0119">Carbohydrate metabolism</keyword>
<dbReference type="PROSITE" id="PS51820">
    <property type="entry name" value="PA14"/>
    <property type="match status" value="1"/>
</dbReference>
<evidence type="ECO:0000256" key="4">
    <source>
        <dbReference type="ARBA" id="ARBA00022801"/>
    </source>
</evidence>
<evidence type="ECO:0000313" key="8">
    <source>
        <dbReference type="EMBL" id="OZJ01894.1"/>
    </source>
</evidence>
<keyword evidence="4 6" id="KW-0378">Hydrolase</keyword>
<dbReference type="Pfam" id="PF07691">
    <property type="entry name" value="PA14"/>
    <property type="match status" value="1"/>
</dbReference>
<dbReference type="GO" id="GO:0030245">
    <property type="term" value="P:cellulose catabolic process"/>
    <property type="evidence" value="ECO:0007669"/>
    <property type="project" value="UniProtKB-UniPathway"/>
</dbReference>
<dbReference type="InterPro" id="IPR001764">
    <property type="entry name" value="Glyco_hydro_3_N"/>
</dbReference>
<dbReference type="Pfam" id="PF00933">
    <property type="entry name" value="Glyco_hydro_3"/>
    <property type="match status" value="1"/>
</dbReference>
<dbReference type="AlphaFoldDB" id="A0A261XUH4"/>
<dbReference type="InterPro" id="IPR011658">
    <property type="entry name" value="PA14_dom"/>
</dbReference>
<dbReference type="InterPro" id="IPR013783">
    <property type="entry name" value="Ig-like_fold"/>
</dbReference>
<evidence type="ECO:0000256" key="3">
    <source>
        <dbReference type="ARBA" id="ARBA00012744"/>
    </source>
</evidence>
<name>A0A261XUH4_9FUNG</name>
<dbReference type="GO" id="GO:0008422">
    <property type="term" value="F:beta-glucosidase activity"/>
    <property type="evidence" value="ECO:0007669"/>
    <property type="project" value="UniProtKB-EC"/>
</dbReference>
<keyword evidence="9" id="KW-1185">Reference proteome</keyword>
<keyword evidence="6" id="KW-0624">Polysaccharide degradation</keyword>
<dbReference type="Gene3D" id="2.60.40.10">
    <property type="entry name" value="Immunoglobulins"/>
    <property type="match status" value="1"/>
</dbReference>
<dbReference type="InterPro" id="IPR017853">
    <property type="entry name" value="GH"/>
</dbReference>
<comment type="similarity">
    <text evidence="2 6">Belongs to the glycosyl hydrolase 3 family.</text>
</comment>
<evidence type="ECO:0000259" key="7">
    <source>
        <dbReference type="PROSITE" id="PS51820"/>
    </source>
</evidence>
<dbReference type="InterPro" id="IPR050288">
    <property type="entry name" value="Cellulose_deg_GH3"/>
</dbReference>
<dbReference type="EC" id="3.2.1.21" evidence="3 6"/>
<dbReference type="InterPro" id="IPR026891">
    <property type="entry name" value="Fn3-like"/>
</dbReference>